<feature type="binding site" evidence="12">
    <location>
        <position position="479"/>
    </location>
    <ligand>
        <name>Zn(2+)</name>
        <dbReference type="ChEBI" id="CHEBI:29105"/>
        <label>2</label>
    </ligand>
</feature>
<evidence type="ECO:0000256" key="8">
    <source>
        <dbReference type="ARBA" id="ARBA00022840"/>
    </source>
</evidence>
<dbReference type="GO" id="GO:0003677">
    <property type="term" value="F:DNA binding"/>
    <property type="evidence" value="ECO:0007669"/>
    <property type="project" value="UniProtKB-UniRule"/>
</dbReference>
<evidence type="ECO:0000256" key="7">
    <source>
        <dbReference type="ARBA" id="ARBA00022833"/>
    </source>
</evidence>
<dbReference type="Gene3D" id="3.40.1440.60">
    <property type="entry name" value="PriA, 3(prime) DNA-binding domain"/>
    <property type="match status" value="1"/>
</dbReference>
<feature type="binding site" evidence="12">
    <location>
        <position position="452"/>
    </location>
    <ligand>
        <name>Zn(2+)</name>
        <dbReference type="ChEBI" id="CHEBI:29105"/>
        <label>1</label>
    </ligand>
</feature>
<dbReference type="InterPro" id="IPR005259">
    <property type="entry name" value="PriA"/>
</dbReference>
<comment type="catalytic activity">
    <reaction evidence="12">
        <text>Couples ATP hydrolysis with the unwinding of duplex DNA by translocating in the 3'-5' direction.</text>
        <dbReference type="EC" id="5.6.2.4"/>
    </reaction>
</comment>
<evidence type="ECO:0000256" key="2">
    <source>
        <dbReference type="ARBA" id="ARBA00022705"/>
    </source>
</evidence>
<comment type="subunit">
    <text evidence="12">Component of the replication restart primosome.</text>
</comment>
<keyword evidence="15" id="KW-1185">Reference proteome</keyword>
<keyword evidence="6 12" id="KW-0347">Helicase</keyword>
<keyword evidence="5 12" id="KW-0378">Hydrolase</keyword>
<feature type="domain" description="Helicase ATP-binding" evidence="13">
    <location>
        <begin position="224"/>
        <end position="391"/>
    </location>
</feature>
<dbReference type="EMBL" id="CP002085">
    <property type="protein sequence ID" value="ADK86578.1"/>
    <property type="molecule type" value="Genomic_DNA"/>
</dbReference>
<keyword evidence="7 12" id="KW-0862">Zinc</keyword>
<comment type="similarity">
    <text evidence="12">Belongs to the helicase family. PriA subfamily.</text>
</comment>
<dbReference type="SUPFAM" id="SSF52540">
    <property type="entry name" value="P-loop containing nucleoside triphosphate hydrolases"/>
    <property type="match status" value="2"/>
</dbReference>
<dbReference type="InterPro" id="IPR042115">
    <property type="entry name" value="PriA_3primeBD_sf"/>
</dbReference>
<dbReference type="PANTHER" id="PTHR30580">
    <property type="entry name" value="PRIMOSOMAL PROTEIN N"/>
    <property type="match status" value="1"/>
</dbReference>
<dbReference type="Pfam" id="PF00270">
    <property type="entry name" value="DEAD"/>
    <property type="match status" value="1"/>
</dbReference>
<organism evidence="14 15">
    <name type="scientific">Desulfarculus baarsii (strain ATCC 33931 / DSM 2075 / LMG 7858 / VKM B-1802 / 2st14)</name>
    <dbReference type="NCBI Taxonomy" id="644282"/>
    <lineage>
        <taxon>Bacteria</taxon>
        <taxon>Pseudomonadati</taxon>
        <taxon>Thermodesulfobacteriota</taxon>
        <taxon>Desulfarculia</taxon>
        <taxon>Desulfarculales</taxon>
        <taxon>Desulfarculaceae</taxon>
        <taxon>Desulfarculus</taxon>
    </lineage>
</organism>
<dbReference type="InterPro" id="IPR041222">
    <property type="entry name" value="PriA_3primeBD"/>
</dbReference>
<reference evidence="14 15" key="1">
    <citation type="journal article" date="2010" name="Stand. Genomic Sci.">
        <title>Complete genome sequence of Desulfarculus baarsii type strain (2st14).</title>
        <authorList>
            <person name="Sun H."/>
            <person name="Spring S."/>
            <person name="Lapidus A."/>
            <person name="Davenport K."/>
            <person name="Del Rio T.G."/>
            <person name="Tice H."/>
            <person name="Nolan M."/>
            <person name="Copeland A."/>
            <person name="Cheng J.F."/>
            <person name="Lucas S."/>
            <person name="Tapia R."/>
            <person name="Goodwin L."/>
            <person name="Pitluck S."/>
            <person name="Ivanova N."/>
            <person name="Pagani I."/>
            <person name="Mavromatis K."/>
            <person name="Ovchinnikova G."/>
            <person name="Pati A."/>
            <person name="Chen A."/>
            <person name="Palaniappan K."/>
            <person name="Hauser L."/>
            <person name="Chang Y.J."/>
            <person name="Jeffries C.D."/>
            <person name="Detter J.C."/>
            <person name="Han C."/>
            <person name="Rohde M."/>
            <person name="Brambilla E."/>
            <person name="Goker M."/>
            <person name="Woyke T."/>
            <person name="Bristow J."/>
            <person name="Eisen J.A."/>
            <person name="Markowitz V."/>
            <person name="Hugenholtz P."/>
            <person name="Kyrpides N.C."/>
            <person name="Klenk H.P."/>
            <person name="Land M."/>
        </authorList>
    </citation>
    <scope>NUCLEOTIDE SEQUENCE [LARGE SCALE GENOMIC DNA]</scope>
    <source>
        <strain evidence="15">ATCC 33931 / DSM 2075 / LMG 7858 / VKM B-1802 / 2st14</strain>
    </source>
</reference>
<dbReference type="InterPro" id="IPR027417">
    <property type="entry name" value="P-loop_NTPase"/>
</dbReference>
<evidence type="ECO:0000313" key="14">
    <source>
        <dbReference type="EMBL" id="ADK86578.1"/>
    </source>
</evidence>
<keyword evidence="3 12" id="KW-0479">Metal-binding</keyword>
<dbReference type="Pfam" id="PF17764">
    <property type="entry name" value="PriA_3primeBD"/>
    <property type="match status" value="1"/>
</dbReference>
<evidence type="ECO:0000256" key="10">
    <source>
        <dbReference type="ARBA" id="ARBA00023235"/>
    </source>
</evidence>
<dbReference type="InterPro" id="IPR041236">
    <property type="entry name" value="PriA_C"/>
</dbReference>
<comment type="cofactor">
    <cofactor evidence="12">
        <name>Zn(2+)</name>
        <dbReference type="ChEBI" id="CHEBI:29105"/>
    </cofactor>
    <text evidence="12">Binds 2 zinc ions per subunit.</text>
</comment>
<keyword evidence="8 12" id="KW-0067">ATP-binding</keyword>
<comment type="function">
    <text evidence="12">Initiates the restart of stalled replication forks, which reloads the replicative helicase on sites other than the origin of replication. Recognizes and binds to abandoned replication forks and remodels them to uncover a helicase loading site. Promotes assembly of the primosome at these replication forks.</text>
</comment>
<dbReference type="AlphaFoldDB" id="E1QLZ3"/>
<keyword evidence="4 12" id="KW-0547">Nucleotide-binding</keyword>
<dbReference type="GO" id="GO:0006270">
    <property type="term" value="P:DNA replication initiation"/>
    <property type="evidence" value="ECO:0007669"/>
    <property type="project" value="TreeGrafter"/>
</dbReference>
<keyword evidence="10 12" id="KW-0413">Isomerase</keyword>
<name>E1QLZ3_DESB2</name>
<sequence>MSAAQNLGWRVEAAVAAPLWKALSYAAPDDLVPLIGPLCRMIAPLRGRRALAFALARPERGDVSGLRPIHDVLEAAGGPQMIPPALLNFYQRAAAHYHAPLGQMLAMSLPAGLGALGAAGVPAASQVAVARLSAKALGQPPELRGQAGELFDYLRQNGPTALPELRRRWPRATALVKGLESAGWLAVGQQPVCKDILGRPIGHEPAPERLSAEQEAAVAAIGAAARARRFEPFLLYGVTSSGKSEVYAQACRQALEQGRAALVLAPEIGLCLRLQGLLAQRLGAETVAVLHSGLSPAARRDQWARIAAGRARVVVGARSAVFAPLDDPGVICVDEEQDEAYKHEDGPRYHARDLALLRGQEQACPVVLGTATPALTTLARARNGGLTTLAMTSRVAGASLPKVEVVDLRSCGRLTAGFLSPRLHQALRQETAAGRQAVLFINRRGFAPALLCPACGKTVGCPHCSLALCLHLDPPRLICHACGHLARPPAQCPSCGADGAQMKPLGLGSEAVVQALARLEPQLRLARLDRDAAGSPAKLGEILRAMADRRLDVIVGTQMITKGHHFPGIGLVGVLLADQALGMPDFRAAERAYALLTQAAGRAGRGQDQGRVIIQTYDPAHHAVRAAASHKPEIFYDHELAERRALGYPPFCRITLLRLEAKDQAVAQQTALALGRELRAAQGDLAADIQTLGPAPAPLAKAKDHFRWQIMLKAPSAAAASRLLNLALHRLGPLPAGARLLVDVDPLNMA</sequence>
<feature type="binding site" evidence="12">
    <location>
        <position position="464"/>
    </location>
    <ligand>
        <name>Zn(2+)</name>
        <dbReference type="ChEBI" id="CHEBI:29105"/>
        <label>2</label>
    </ligand>
</feature>
<dbReference type="InterPro" id="IPR014001">
    <property type="entry name" value="Helicase_ATP-bd"/>
</dbReference>
<dbReference type="KEGG" id="dbr:Deba_3225"/>
<keyword evidence="1 12" id="KW-0639">Primosome</keyword>
<gene>
    <name evidence="12" type="primary">priA</name>
    <name evidence="14" type="ordered locus">Deba_3225</name>
</gene>
<dbReference type="EC" id="5.6.2.4" evidence="12"/>
<dbReference type="eggNOG" id="COG1198">
    <property type="taxonomic scope" value="Bacteria"/>
</dbReference>
<evidence type="ECO:0000256" key="5">
    <source>
        <dbReference type="ARBA" id="ARBA00022801"/>
    </source>
</evidence>
<dbReference type="RefSeq" id="WP_013260014.1">
    <property type="nucleotide sequence ID" value="NC_014365.1"/>
</dbReference>
<protein>
    <recommendedName>
        <fullName evidence="12">Replication restart protein PriA</fullName>
    </recommendedName>
    <alternativeName>
        <fullName evidence="12">ATP-dependent DNA helicase PriA</fullName>
        <ecNumber evidence="12">5.6.2.4</ecNumber>
    </alternativeName>
    <alternativeName>
        <fullName evidence="12">DNA 3'-5' helicase PriA</fullName>
    </alternativeName>
</protein>
<evidence type="ECO:0000256" key="4">
    <source>
        <dbReference type="ARBA" id="ARBA00022741"/>
    </source>
</evidence>
<dbReference type="FunFam" id="3.40.50.300:FF:000489">
    <property type="entry name" value="Primosome assembly protein PriA"/>
    <property type="match status" value="1"/>
</dbReference>
<keyword evidence="2 12" id="KW-0235">DNA replication</keyword>
<evidence type="ECO:0000256" key="11">
    <source>
        <dbReference type="ARBA" id="ARBA00048988"/>
    </source>
</evidence>
<dbReference type="HAMAP" id="MF_00983">
    <property type="entry name" value="PriA"/>
    <property type="match status" value="1"/>
</dbReference>
<dbReference type="OrthoDB" id="9759544at2"/>
<dbReference type="Gene3D" id="3.40.50.300">
    <property type="entry name" value="P-loop containing nucleotide triphosphate hydrolases"/>
    <property type="match status" value="2"/>
</dbReference>
<dbReference type="HOGENOM" id="CLU_013353_3_0_7"/>
<evidence type="ECO:0000256" key="9">
    <source>
        <dbReference type="ARBA" id="ARBA00023125"/>
    </source>
</evidence>
<dbReference type="SMART" id="SM00487">
    <property type="entry name" value="DEXDc"/>
    <property type="match status" value="1"/>
</dbReference>
<evidence type="ECO:0000256" key="12">
    <source>
        <dbReference type="HAMAP-Rule" id="MF_00983"/>
    </source>
</evidence>
<evidence type="ECO:0000313" key="15">
    <source>
        <dbReference type="Proteomes" id="UP000009047"/>
    </source>
</evidence>
<dbReference type="Proteomes" id="UP000009047">
    <property type="component" value="Chromosome"/>
</dbReference>
<feature type="binding site" evidence="12">
    <location>
        <position position="482"/>
    </location>
    <ligand>
        <name>Zn(2+)</name>
        <dbReference type="ChEBI" id="CHEBI:29105"/>
        <label>2</label>
    </ligand>
</feature>
<dbReference type="Pfam" id="PF18074">
    <property type="entry name" value="PriA_C"/>
    <property type="match status" value="1"/>
</dbReference>
<comment type="catalytic activity">
    <reaction evidence="11 12">
        <text>ATP + H2O = ADP + phosphate + H(+)</text>
        <dbReference type="Rhea" id="RHEA:13065"/>
        <dbReference type="ChEBI" id="CHEBI:15377"/>
        <dbReference type="ChEBI" id="CHEBI:15378"/>
        <dbReference type="ChEBI" id="CHEBI:30616"/>
        <dbReference type="ChEBI" id="CHEBI:43474"/>
        <dbReference type="ChEBI" id="CHEBI:456216"/>
        <dbReference type="EC" id="5.6.2.4"/>
    </reaction>
</comment>
<keyword evidence="9 12" id="KW-0238">DNA-binding</keyword>
<evidence type="ECO:0000256" key="1">
    <source>
        <dbReference type="ARBA" id="ARBA00022515"/>
    </source>
</evidence>
<evidence type="ECO:0000256" key="3">
    <source>
        <dbReference type="ARBA" id="ARBA00022723"/>
    </source>
</evidence>
<feature type="binding site" evidence="12">
    <location>
        <position position="455"/>
    </location>
    <ligand>
        <name>Zn(2+)</name>
        <dbReference type="ChEBI" id="CHEBI:29105"/>
        <label>1</label>
    </ligand>
</feature>
<feature type="binding site" evidence="12">
    <location>
        <position position="492"/>
    </location>
    <ligand>
        <name>Zn(2+)</name>
        <dbReference type="ChEBI" id="CHEBI:29105"/>
        <label>1</label>
    </ligand>
</feature>
<dbReference type="NCBIfam" id="TIGR00595">
    <property type="entry name" value="priA"/>
    <property type="match status" value="1"/>
</dbReference>
<dbReference type="GO" id="GO:1990077">
    <property type="term" value="C:primosome complex"/>
    <property type="evidence" value="ECO:0007669"/>
    <property type="project" value="UniProtKB-UniRule"/>
</dbReference>
<dbReference type="GO" id="GO:0006310">
    <property type="term" value="P:DNA recombination"/>
    <property type="evidence" value="ECO:0007669"/>
    <property type="project" value="InterPro"/>
</dbReference>
<dbReference type="InterPro" id="IPR011545">
    <property type="entry name" value="DEAD/DEAH_box_helicase_dom"/>
</dbReference>
<dbReference type="PROSITE" id="PS51192">
    <property type="entry name" value="HELICASE_ATP_BIND_1"/>
    <property type="match status" value="1"/>
</dbReference>
<feature type="binding site" evidence="12">
    <location>
        <position position="461"/>
    </location>
    <ligand>
        <name>Zn(2+)</name>
        <dbReference type="ChEBI" id="CHEBI:29105"/>
        <label>2</label>
    </ligand>
</feature>
<dbReference type="GO" id="GO:0008270">
    <property type="term" value="F:zinc ion binding"/>
    <property type="evidence" value="ECO:0007669"/>
    <property type="project" value="UniProtKB-UniRule"/>
</dbReference>
<dbReference type="GO" id="GO:0006269">
    <property type="term" value="P:DNA replication, synthesis of primer"/>
    <property type="evidence" value="ECO:0007669"/>
    <property type="project" value="UniProtKB-KW"/>
</dbReference>
<dbReference type="GO" id="GO:0043138">
    <property type="term" value="F:3'-5' DNA helicase activity"/>
    <property type="evidence" value="ECO:0007669"/>
    <property type="project" value="UniProtKB-EC"/>
</dbReference>
<dbReference type="STRING" id="644282.Deba_3225"/>
<evidence type="ECO:0000256" key="6">
    <source>
        <dbReference type="ARBA" id="ARBA00022806"/>
    </source>
</evidence>
<dbReference type="GO" id="GO:0006302">
    <property type="term" value="P:double-strand break repair"/>
    <property type="evidence" value="ECO:0007669"/>
    <property type="project" value="InterPro"/>
</dbReference>
<evidence type="ECO:0000259" key="13">
    <source>
        <dbReference type="PROSITE" id="PS51192"/>
    </source>
</evidence>
<dbReference type="GO" id="GO:0016887">
    <property type="term" value="F:ATP hydrolysis activity"/>
    <property type="evidence" value="ECO:0007669"/>
    <property type="project" value="RHEA"/>
</dbReference>
<accession>E1QLZ3</accession>
<feature type="binding site" evidence="12">
    <location>
        <position position="495"/>
    </location>
    <ligand>
        <name>Zn(2+)</name>
        <dbReference type="ChEBI" id="CHEBI:29105"/>
        <label>1</label>
    </ligand>
</feature>
<dbReference type="PANTHER" id="PTHR30580:SF0">
    <property type="entry name" value="PRIMOSOMAL PROTEIN N"/>
    <property type="match status" value="1"/>
</dbReference>
<proteinExistence type="inferred from homology"/>
<dbReference type="GO" id="GO:0005524">
    <property type="term" value="F:ATP binding"/>
    <property type="evidence" value="ECO:0007669"/>
    <property type="project" value="UniProtKB-UniRule"/>
</dbReference>